<dbReference type="RefSeq" id="WP_201692653.1">
    <property type="nucleotide sequence ID" value="NZ_JAEQND010000015.1"/>
</dbReference>
<protein>
    <recommendedName>
        <fullName evidence="4">YkuD domain-containing protein</fullName>
    </recommendedName>
</protein>
<evidence type="ECO:0000313" key="2">
    <source>
        <dbReference type="EMBL" id="MBL0428019.1"/>
    </source>
</evidence>
<gene>
    <name evidence="2" type="ORF">JI746_23130</name>
</gene>
<comment type="caution">
    <text evidence="2">The sequence shown here is derived from an EMBL/GenBank/DDBJ whole genome shotgun (WGS) entry which is preliminary data.</text>
</comment>
<feature type="chain" id="PRO_5047250319" description="YkuD domain-containing protein" evidence="1">
    <location>
        <begin position="31"/>
        <end position="250"/>
    </location>
</feature>
<feature type="signal peptide" evidence="1">
    <location>
        <begin position="1"/>
        <end position="30"/>
    </location>
</feature>
<sequence>MSQHPSSPGIRRRSLLLSATAALAPLGAWADGVCTPRDLARRYAALVDRQLHVPGNEVLIYGGLAESELAGFRDLPSGPQYMLVVDACPAVQTAFLFWRLLPGRYELIGASPASTGDPEQAGCVQTPQGVFAQKQVEYGRRMTSRVYDFGRQRTRTGRPGAFTDLRLQARAATGRTGALLGQVQSDGCVLLPPGLVAFLDQFGVLDAGRKDGVTPTGEALPFAGRYLVVIDSERDERPEWAAAGHPLTAS</sequence>
<reference evidence="2 3" key="1">
    <citation type="journal article" date="2017" name="Int. J. Syst. Evol. Microbiol.">
        <title>Ramlibacter alkalitolerans sp. nov., alkali-tolerant bacterium isolated from soil of ginseng.</title>
        <authorList>
            <person name="Lee D.H."/>
            <person name="Cha C.J."/>
        </authorList>
    </citation>
    <scope>NUCLEOTIDE SEQUENCE [LARGE SCALE GENOMIC DNA]</scope>
    <source>
        <strain evidence="2 3">KACC 19305</strain>
    </source>
</reference>
<keyword evidence="3" id="KW-1185">Reference proteome</keyword>
<accession>A0ABS1JUT5</accession>
<keyword evidence="1" id="KW-0732">Signal</keyword>
<evidence type="ECO:0000313" key="3">
    <source>
        <dbReference type="Proteomes" id="UP000622707"/>
    </source>
</evidence>
<dbReference type="PROSITE" id="PS51318">
    <property type="entry name" value="TAT"/>
    <property type="match status" value="1"/>
</dbReference>
<organism evidence="2 3">
    <name type="scientific">Ramlibacter alkalitolerans</name>
    <dbReference type="NCBI Taxonomy" id="2039631"/>
    <lineage>
        <taxon>Bacteria</taxon>
        <taxon>Pseudomonadati</taxon>
        <taxon>Pseudomonadota</taxon>
        <taxon>Betaproteobacteria</taxon>
        <taxon>Burkholderiales</taxon>
        <taxon>Comamonadaceae</taxon>
        <taxon>Ramlibacter</taxon>
    </lineage>
</organism>
<evidence type="ECO:0008006" key="4">
    <source>
        <dbReference type="Google" id="ProtNLM"/>
    </source>
</evidence>
<dbReference type="EMBL" id="JAEQND010000015">
    <property type="protein sequence ID" value="MBL0428019.1"/>
    <property type="molecule type" value="Genomic_DNA"/>
</dbReference>
<dbReference type="Proteomes" id="UP000622707">
    <property type="component" value="Unassembled WGS sequence"/>
</dbReference>
<evidence type="ECO:0000256" key="1">
    <source>
        <dbReference type="SAM" id="SignalP"/>
    </source>
</evidence>
<dbReference type="InterPro" id="IPR006311">
    <property type="entry name" value="TAT_signal"/>
</dbReference>
<proteinExistence type="predicted"/>
<name>A0ABS1JUT5_9BURK</name>